<dbReference type="EMBL" id="DQAY01000045">
    <property type="protein sequence ID" value="HCO22838.1"/>
    <property type="molecule type" value="Genomic_DNA"/>
</dbReference>
<evidence type="ECO:0000313" key="4">
    <source>
        <dbReference type="EMBL" id="HCO22838.1"/>
    </source>
</evidence>
<dbReference type="CDD" id="cd04301">
    <property type="entry name" value="NAT_SF"/>
    <property type="match status" value="1"/>
</dbReference>
<dbReference type="Gene3D" id="3.40.630.30">
    <property type="match status" value="1"/>
</dbReference>
<dbReference type="PROSITE" id="PS51186">
    <property type="entry name" value="GNAT"/>
    <property type="match status" value="1"/>
</dbReference>
<protein>
    <submittedName>
        <fullName evidence="4">GNAT family N-acetyltransferase</fullName>
    </submittedName>
</protein>
<gene>
    <name evidence="4" type="ORF">DIT97_07200</name>
</gene>
<organism evidence="4 5">
    <name type="scientific">Gimesia maris</name>
    <dbReference type="NCBI Taxonomy" id="122"/>
    <lineage>
        <taxon>Bacteria</taxon>
        <taxon>Pseudomonadati</taxon>
        <taxon>Planctomycetota</taxon>
        <taxon>Planctomycetia</taxon>
        <taxon>Planctomycetales</taxon>
        <taxon>Planctomycetaceae</taxon>
        <taxon>Gimesia</taxon>
    </lineage>
</organism>
<dbReference type="InterPro" id="IPR050832">
    <property type="entry name" value="Bact_Acetyltransf"/>
</dbReference>
<dbReference type="RefSeq" id="WP_154931306.1">
    <property type="nucleotide sequence ID" value="NZ_CP036341.1"/>
</dbReference>
<dbReference type="PANTHER" id="PTHR43877:SF2">
    <property type="entry name" value="AMINOALKYLPHOSPHONATE N-ACETYLTRANSFERASE-RELATED"/>
    <property type="match status" value="1"/>
</dbReference>
<evidence type="ECO:0000313" key="5">
    <source>
        <dbReference type="Proteomes" id="UP000263642"/>
    </source>
</evidence>
<dbReference type="SUPFAM" id="SSF55729">
    <property type="entry name" value="Acyl-CoA N-acyltransferases (Nat)"/>
    <property type="match status" value="1"/>
</dbReference>
<dbReference type="InterPro" id="IPR000182">
    <property type="entry name" value="GNAT_dom"/>
</dbReference>
<evidence type="ECO:0000256" key="2">
    <source>
        <dbReference type="ARBA" id="ARBA00023315"/>
    </source>
</evidence>
<comment type="caution">
    <text evidence="4">The sequence shown here is derived from an EMBL/GenBank/DDBJ whole genome shotgun (WGS) entry which is preliminary data.</text>
</comment>
<dbReference type="PANTHER" id="PTHR43877">
    <property type="entry name" value="AMINOALKYLPHOSPHONATE N-ACETYLTRANSFERASE-RELATED-RELATED"/>
    <property type="match status" value="1"/>
</dbReference>
<keyword evidence="2" id="KW-0012">Acyltransferase</keyword>
<proteinExistence type="predicted"/>
<dbReference type="InterPro" id="IPR016181">
    <property type="entry name" value="Acyl_CoA_acyltransferase"/>
</dbReference>
<evidence type="ECO:0000259" key="3">
    <source>
        <dbReference type="PROSITE" id="PS51186"/>
    </source>
</evidence>
<dbReference type="Proteomes" id="UP000263642">
    <property type="component" value="Unassembled WGS sequence"/>
</dbReference>
<keyword evidence="1 4" id="KW-0808">Transferase</keyword>
<reference evidence="4 5" key="1">
    <citation type="journal article" date="2018" name="Nat. Biotechnol.">
        <title>A standardized bacterial taxonomy based on genome phylogeny substantially revises the tree of life.</title>
        <authorList>
            <person name="Parks D.H."/>
            <person name="Chuvochina M."/>
            <person name="Waite D.W."/>
            <person name="Rinke C."/>
            <person name="Skarshewski A."/>
            <person name="Chaumeil P.A."/>
            <person name="Hugenholtz P."/>
        </authorList>
    </citation>
    <scope>NUCLEOTIDE SEQUENCE [LARGE SCALE GENOMIC DNA]</scope>
    <source>
        <strain evidence="4">UBA9375</strain>
    </source>
</reference>
<feature type="domain" description="N-acetyltransferase" evidence="3">
    <location>
        <begin position="5"/>
        <end position="144"/>
    </location>
</feature>
<sequence length="145" mass="16415">MLRFIEITFLSENYEQACRLRNEILRQPLGLDLLEEDLSAEADYLHFGIVEGSRVIACVLAVPVSDVKVKIRQMAVSADFQNRGVGKTLLSNSETSLKQRGFQFLELDARTSAVGFYQKLGYQKVGEEFLSVSIPHQKMRKSLTE</sequence>
<dbReference type="Pfam" id="PF13673">
    <property type="entry name" value="Acetyltransf_10"/>
    <property type="match status" value="1"/>
</dbReference>
<name>A0A3D3R3U1_9PLAN</name>
<dbReference type="GO" id="GO:0016747">
    <property type="term" value="F:acyltransferase activity, transferring groups other than amino-acyl groups"/>
    <property type="evidence" value="ECO:0007669"/>
    <property type="project" value="InterPro"/>
</dbReference>
<evidence type="ECO:0000256" key="1">
    <source>
        <dbReference type="ARBA" id="ARBA00022679"/>
    </source>
</evidence>
<accession>A0A3D3R3U1</accession>
<dbReference type="AlphaFoldDB" id="A0A3D3R3U1"/>